<keyword evidence="1" id="KW-0472">Membrane</keyword>
<protein>
    <submittedName>
        <fullName evidence="2">Uncharacterized protein</fullName>
    </submittedName>
</protein>
<evidence type="ECO:0000313" key="3">
    <source>
        <dbReference type="Proteomes" id="UP000239920"/>
    </source>
</evidence>
<organism evidence="2 3">
    <name type="scientific">Limosilactobacillus pontis</name>
    <dbReference type="NCBI Taxonomy" id="35787"/>
    <lineage>
        <taxon>Bacteria</taxon>
        <taxon>Bacillati</taxon>
        <taxon>Bacillota</taxon>
        <taxon>Bacilli</taxon>
        <taxon>Lactobacillales</taxon>
        <taxon>Lactobacillaceae</taxon>
        <taxon>Limosilactobacillus</taxon>
    </lineage>
</organism>
<keyword evidence="1" id="KW-1133">Transmembrane helix</keyword>
<feature type="transmembrane region" description="Helical" evidence="1">
    <location>
        <begin position="64"/>
        <end position="85"/>
    </location>
</feature>
<dbReference type="RefSeq" id="WP_104688423.1">
    <property type="nucleotide sequence ID" value="NZ_JBKTHY010000001.1"/>
</dbReference>
<proteinExistence type="predicted"/>
<dbReference type="AlphaFoldDB" id="A0A2J6NNL3"/>
<reference evidence="2 3" key="1">
    <citation type="submission" date="2017-09" db="EMBL/GenBank/DDBJ databases">
        <title>Bacterial strain isolated from the female urinary microbiota.</title>
        <authorList>
            <person name="Thomas-White K."/>
            <person name="Kumar N."/>
            <person name="Forster S."/>
            <person name="Putonti C."/>
            <person name="Lawley T."/>
            <person name="Wolfe A.J."/>
        </authorList>
    </citation>
    <scope>NUCLEOTIDE SEQUENCE [LARGE SCALE GENOMIC DNA]</scope>
    <source>
        <strain evidence="2 3">UMB0683</strain>
    </source>
</reference>
<feature type="transmembrane region" description="Helical" evidence="1">
    <location>
        <begin position="33"/>
        <end position="52"/>
    </location>
</feature>
<dbReference type="OrthoDB" id="2328404at2"/>
<comment type="caution">
    <text evidence="2">The sequence shown here is derived from an EMBL/GenBank/DDBJ whole genome shotgun (WGS) entry which is preliminary data.</text>
</comment>
<evidence type="ECO:0000256" key="1">
    <source>
        <dbReference type="SAM" id="Phobius"/>
    </source>
</evidence>
<dbReference type="Proteomes" id="UP000239920">
    <property type="component" value="Unassembled WGS sequence"/>
</dbReference>
<gene>
    <name evidence="2" type="ORF">CK797_03505</name>
</gene>
<dbReference type="EMBL" id="PNFV01000003">
    <property type="protein sequence ID" value="PMB82907.1"/>
    <property type="molecule type" value="Genomic_DNA"/>
</dbReference>
<evidence type="ECO:0000313" key="2">
    <source>
        <dbReference type="EMBL" id="PMB82907.1"/>
    </source>
</evidence>
<sequence>MDKKQLFFGLLFALGLFFTASYSIDNRGFHSGVYGVIGCLLMLVAYCGFNWVKLKAHDHHTRVILGWLAAILAVIVVLDIAEAILA</sequence>
<accession>A0A2J6NNL3</accession>
<keyword evidence="1" id="KW-0812">Transmembrane</keyword>
<name>A0A2J6NNL3_9LACO</name>